<keyword evidence="3" id="KW-0677">Repeat</keyword>
<dbReference type="PANTHER" id="PTHR46630:SF1">
    <property type="entry name" value="TETRATRICOPEPTIDE REPEAT PROTEIN 29"/>
    <property type="match status" value="1"/>
</dbReference>
<dbReference type="SUPFAM" id="SSF48452">
    <property type="entry name" value="TPR-like"/>
    <property type="match status" value="2"/>
</dbReference>
<gene>
    <name evidence="6" type="ORF">PTSG_08715</name>
</gene>
<keyword evidence="2" id="KW-0963">Cytoplasm</keyword>
<dbReference type="GeneID" id="16071064"/>
<dbReference type="Proteomes" id="UP000007799">
    <property type="component" value="Unassembled WGS sequence"/>
</dbReference>
<evidence type="ECO:0000313" key="7">
    <source>
        <dbReference type="Proteomes" id="UP000007799"/>
    </source>
</evidence>
<dbReference type="GO" id="GO:0005737">
    <property type="term" value="C:cytoplasm"/>
    <property type="evidence" value="ECO:0007669"/>
    <property type="project" value="UniProtKB-SubCell"/>
</dbReference>
<evidence type="ECO:0000256" key="1">
    <source>
        <dbReference type="ARBA" id="ARBA00004496"/>
    </source>
</evidence>
<evidence type="ECO:0000256" key="5">
    <source>
        <dbReference type="ARBA" id="ARBA00040665"/>
    </source>
</evidence>
<dbReference type="InParanoid" id="F2UKH1"/>
<keyword evidence="7" id="KW-1185">Reference proteome</keyword>
<dbReference type="OMA" id="LICAAYG"/>
<dbReference type="InterPro" id="IPR051476">
    <property type="entry name" value="Bac_ResReg_Asp_Phosphatase"/>
</dbReference>
<proteinExistence type="predicted"/>
<evidence type="ECO:0000256" key="4">
    <source>
        <dbReference type="ARBA" id="ARBA00022803"/>
    </source>
</evidence>
<dbReference type="InterPro" id="IPR011990">
    <property type="entry name" value="TPR-like_helical_dom_sf"/>
</dbReference>
<organism evidence="7">
    <name type="scientific">Salpingoeca rosetta (strain ATCC 50818 / BSB-021)</name>
    <dbReference type="NCBI Taxonomy" id="946362"/>
    <lineage>
        <taxon>Eukaryota</taxon>
        <taxon>Choanoflagellata</taxon>
        <taxon>Craspedida</taxon>
        <taxon>Salpingoecidae</taxon>
        <taxon>Salpingoeca</taxon>
    </lineage>
</organism>
<dbReference type="KEGG" id="sre:PTSG_08715"/>
<evidence type="ECO:0000256" key="3">
    <source>
        <dbReference type="ARBA" id="ARBA00022737"/>
    </source>
</evidence>
<dbReference type="RefSeq" id="XP_004990508.1">
    <property type="nucleotide sequence ID" value="XM_004990451.1"/>
</dbReference>
<evidence type="ECO:0000313" key="6">
    <source>
        <dbReference type="EMBL" id="EGD77620.1"/>
    </source>
</evidence>
<reference evidence="6" key="1">
    <citation type="submission" date="2009-08" db="EMBL/GenBank/DDBJ databases">
        <title>Annotation of Salpingoeca rosetta.</title>
        <authorList>
            <consortium name="The Broad Institute Genome Sequencing Platform"/>
            <person name="Russ C."/>
            <person name="Cuomo C."/>
            <person name="Burger G."/>
            <person name="Gray M.W."/>
            <person name="Holland P.W.H."/>
            <person name="King N."/>
            <person name="Lang F.B.F."/>
            <person name="Roger A.J."/>
            <person name="Ruiz-Trillo I."/>
            <person name="Young S.K."/>
            <person name="Zeng Q."/>
            <person name="Gargeya S."/>
            <person name="Alvarado L."/>
            <person name="Berlin A."/>
            <person name="Chapman S.B."/>
            <person name="Chen Z."/>
            <person name="Freedman E."/>
            <person name="Gellesch M."/>
            <person name="Goldberg J."/>
            <person name="Griggs A."/>
            <person name="Gujja S."/>
            <person name="Heilman E."/>
            <person name="Heiman D."/>
            <person name="Howarth C."/>
            <person name="Mehta T."/>
            <person name="Neiman D."/>
            <person name="Pearson M."/>
            <person name="Roberts A."/>
            <person name="Saif S."/>
            <person name="Shea T."/>
            <person name="Shenoy N."/>
            <person name="Sisk P."/>
            <person name="Stolte C."/>
            <person name="Sykes S."/>
            <person name="White J."/>
            <person name="Yandava C."/>
            <person name="Haas B."/>
            <person name="Nusbaum C."/>
            <person name="Birren B."/>
        </authorList>
    </citation>
    <scope>NUCLEOTIDE SEQUENCE [LARGE SCALE GENOMIC DNA]</scope>
    <source>
        <strain evidence="6">ATCC 50818</strain>
    </source>
</reference>
<dbReference type="PANTHER" id="PTHR46630">
    <property type="entry name" value="TETRATRICOPEPTIDE REPEAT PROTEIN 29"/>
    <property type="match status" value="1"/>
</dbReference>
<comment type="subcellular location">
    <subcellularLocation>
        <location evidence="1">Cytoplasm</location>
    </subcellularLocation>
</comment>
<evidence type="ECO:0000256" key="2">
    <source>
        <dbReference type="ARBA" id="ARBA00022490"/>
    </source>
</evidence>
<dbReference type="AlphaFoldDB" id="F2UKH1"/>
<dbReference type="Gene3D" id="1.25.40.10">
    <property type="entry name" value="Tetratricopeptide repeat domain"/>
    <property type="match status" value="2"/>
</dbReference>
<keyword evidence="4" id="KW-0802">TPR repeat</keyword>
<accession>F2UKH1</accession>
<name>F2UKH1_SALR5</name>
<dbReference type="EMBL" id="GL832978">
    <property type="protein sequence ID" value="EGD77620.1"/>
    <property type="molecule type" value="Genomic_DNA"/>
</dbReference>
<protein>
    <recommendedName>
        <fullName evidence="5">Tetratricopeptide repeat protein 29</fullName>
    </recommendedName>
</protein>
<sequence>MSMISAVLEDLEPASTEAISADITTQAASGTTPQEVHFIVAQELDRRGDTQAAITAYEDFIEAAAENEDLMAQVHAYRRVAQLHRQRREIRQAITAYQHMLSLAQEAKQMPLICAAYGQLGSLYLLMAQETSQEKGGDGVQREQNEERLLSESLNSYTSLLTIATTIHDRRAITQARRGLGLVHAAMGDWAEARVQLERHLAGCKQVGTPRQQAQACHLLAEALGTIVSSAIDTAMGATRALFHKQVELRWQQAAMATEANDTLLLIQAYVRLGDLYANSGSYTQYYGAGKARECYQLALDAAKGVDLAALGKEGADAVRRAADHLDKLSSSSCSIS</sequence>